<protein>
    <submittedName>
        <fullName evidence="2">Uncharacterized protein</fullName>
    </submittedName>
</protein>
<comment type="caution">
    <text evidence="2">The sequence shown here is derived from an EMBL/GenBank/DDBJ whole genome shotgun (WGS) entry which is preliminary data.</text>
</comment>
<name>A0ABN1Z1R8_9ACTN</name>
<evidence type="ECO:0000256" key="1">
    <source>
        <dbReference type="SAM" id="MobiDB-lite"/>
    </source>
</evidence>
<evidence type="ECO:0000313" key="2">
    <source>
        <dbReference type="EMBL" id="GAA1427995.1"/>
    </source>
</evidence>
<sequence>MTTIIPRYSVPVAPRSPQLARVERFIRLAPSPVSSVLGERKEGDGWEAWAPGPKTGPSVKPVRSAPSPEGPNRTGEMLNLPRFAAPCATAVAVQLHNRCSTVTGPWIQC</sequence>
<proteinExistence type="predicted"/>
<accession>A0ABN1Z1R8</accession>
<dbReference type="Proteomes" id="UP001500973">
    <property type="component" value="Unassembled WGS sequence"/>
</dbReference>
<dbReference type="EMBL" id="BAAAIZ010000061">
    <property type="protein sequence ID" value="GAA1427995.1"/>
    <property type="molecule type" value="Genomic_DNA"/>
</dbReference>
<keyword evidence="3" id="KW-1185">Reference proteome</keyword>
<evidence type="ECO:0000313" key="3">
    <source>
        <dbReference type="Proteomes" id="UP001500973"/>
    </source>
</evidence>
<gene>
    <name evidence="2" type="ORF">GCM10009601_40240</name>
</gene>
<reference evidence="2 3" key="1">
    <citation type="journal article" date="2019" name="Int. J. Syst. Evol. Microbiol.">
        <title>The Global Catalogue of Microorganisms (GCM) 10K type strain sequencing project: providing services to taxonomists for standard genome sequencing and annotation.</title>
        <authorList>
            <consortium name="The Broad Institute Genomics Platform"/>
            <consortium name="The Broad Institute Genome Sequencing Center for Infectious Disease"/>
            <person name="Wu L."/>
            <person name="Ma J."/>
        </authorList>
    </citation>
    <scope>NUCLEOTIDE SEQUENCE [LARGE SCALE GENOMIC DNA]</scope>
    <source>
        <strain evidence="2 3">JCM 11756</strain>
    </source>
</reference>
<organism evidence="2 3">
    <name type="scientific">Streptomyces thermospinosisporus</name>
    <dbReference type="NCBI Taxonomy" id="161482"/>
    <lineage>
        <taxon>Bacteria</taxon>
        <taxon>Bacillati</taxon>
        <taxon>Actinomycetota</taxon>
        <taxon>Actinomycetes</taxon>
        <taxon>Kitasatosporales</taxon>
        <taxon>Streptomycetaceae</taxon>
        <taxon>Streptomyces</taxon>
    </lineage>
</organism>
<feature type="region of interest" description="Disordered" evidence="1">
    <location>
        <begin position="36"/>
        <end position="77"/>
    </location>
</feature>